<organism evidence="2 3">
    <name type="scientific">Sphaeroforma arctica JP610</name>
    <dbReference type="NCBI Taxonomy" id="667725"/>
    <lineage>
        <taxon>Eukaryota</taxon>
        <taxon>Ichthyosporea</taxon>
        <taxon>Ichthyophonida</taxon>
        <taxon>Sphaeroforma</taxon>
    </lineage>
</organism>
<dbReference type="EMBL" id="KQ244178">
    <property type="protein sequence ID" value="KNC74673.1"/>
    <property type="molecule type" value="Genomic_DNA"/>
</dbReference>
<protein>
    <submittedName>
        <fullName evidence="2">Uncharacterized protein</fullName>
    </submittedName>
</protein>
<accession>A0A0L0FF44</accession>
<name>A0A0L0FF44_9EUKA</name>
<sequence>QGDDVNVLSGIYSSDPPSPTPKNKTKKTVLKTKRKFPNDPKFVSRTGALISANSVGEMSQYCFFSLPRTNPREEPKMNIRKAWRRSRAHSDSRSGSDSASNQDSDRSTAGPLLRASLAHALKHDFPNEDSESDGFASSDNDEEDLSMYISWSLVYEVYHVPANRLVPSAVGLGVGGFVGIDMGSISDEDTNSKANGRTNARSLRWVPNTLLGVGVLPLYTRGIAATNAARTATLYSTFEECLERYDAVASKHRPKESR</sequence>
<feature type="region of interest" description="Disordered" evidence="1">
    <location>
        <begin position="73"/>
        <end position="109"/>
    </location>
</feature>
<gene>
    <name evidence="2" type="ORF">SARC_12786</name>
</gene>
<evidence type="ECO:0000256" key="1">
    <source>
        <dbReference type="SAM" id="MobiDB-lite"/>
    </source>
</evidence>
<evidence type="ECO:0000313" key="2">
    <source>
        <dbReference type="EMBL" id="KNC74673.1"/>
    </source>
</evidence>
<evidence type="ECO:0000313" key="3">
    <source>
        <dbReference type="Proteomes" id="UP000054560"/>
    </source>
</evidence>
<feature type="non-terminal residue" evidence="2">
    <location>
        <position position="1"/>
    </location>
</feature>
<dbReference type="Proteomes" id="UP000054560">
    <property type="component" value="Unassembled WGS sequence"/>
</dbReference>
<proteinExistence type="predicted"/>
<reference evidence="2 3" key="1">
    <citation type="submission" date="2011-02" db="EMBL/GenBank/DDBJ databases">
        <title>The Genome Sequence of Sphaeroforma arctica JP610.</title>
        <authorList>
            <consortium name="The Broad Institute Genome Sequencing Platform"/>
            <person name="Russ C."/>
            <person name="Cuomo C."/>
            <person name="Young S.K."/>
            <person name="Zeng Q."/>
            <person name="Gargeya S."/>
            <person name="Alvarado L."/>
            <person name="Berlin A."/>
            <person name="Chapman S.B."/>
            <person name="Chen Z."/>
            <person name="Freedman E."/>
            <person name="Gellesch M."/>
            <person name="Goldberg J."/>
            <person name="Griggs A."/>
            <person name="Gujja S."/>
            <person name="Heilman E."/>
            <person name="Heiman D."/>
            <person name="Howarth C."/>
            <person name="Mehta T."/>
            <person name="Neiman D."/>
            <person name="Pearson M."/>
            <person name="Roberts A."/>
            <person name="Saif S."/>
            <person name="Shea T."/>
            <person name="Shenoy N."/>
            <person name="Sisk P."/>
            <person name="Stolte C."/>
            <person name="Sykes S."/>
            <person name="White J."/>
            <person name="Yandava C."/>
            <person name="Burger G."/>
            <person name="Gray M.W."/>
            <person name="Holland P.W.H."/>
            <person name="King N."/>
            <person name="Lang F.B.F."/>
            <person name="Roger A.J."/>
            <person name="Ruiz-Trillo I."/>
            <person name="Haas B."/>
            <person name="Nusbaum C."/>
            <person name="Birren B."/>
        </authorList>
    </citation>
    <scope>NUCLEOTIDE SEQUENCE [LARGE SCALE GENOMIC DNA]</scope>
    <source>
        <strain evidence="2 3">JP610</strain>
    </source>
</reference>
<feature type="compositionally biased region" description="Basic residues" evidence="1">
    <location>
        <begin position="23"/>
        <end position="35"/>
    </location>
</feature>
<keyword evidence="3" id="KW-1185">Reference proteome</keyword>
<dbReference type="GeneID" id="25913290"/>
<feature type="region of interest" description="Disordered" evidence="1">
    <location>
        <begin position="1"/>
        <end position="41"/>
    </location>
</feature>
<dbReference type="AlphaFoldDB" id="A0A0L0FF44"/>
<dbReference type="RefSeq" id="XP_014148575.1">
    <property type="nucleotide sequence ID" value="XM_014293100.1"/>
</dbReference>
<feature type="compositionally biased region" description="Basic residues" evidence="1">
    <location>
        <begin position="78"/>
        <end position="87"/>
    </location>
</feature>